<protein>
    <submittedName>
        <fullName evidence="1">Uncharacterized protein</fullName>
    </submittedName>
</protein>
<dbReference type="Proteomes" id="UP000015442">
    <property type="component" value="Unassembled WGS sequence"/>
</dbReference>
<evidence type="ECO:0000313" key="2">
    <source>
        <dbReference type="Proteomes" id="UP000015442"/>
    </source>
</evidence>
<dbReference type="AlphaFoldDB" id="T0FJG5"/>
<evidence type="ECO:0000313" key="1">
    <source>
        <dbReference type="EMBL" id="EQA73543.1"/>
    </source>
</evidence>
<sequence length="61" mass="7243">MVVPVSKIKIINPIEFGNLSKNVRYKIFFIRLKNLKLWEMISPEKEILKCILVIKVIEPKF</sequence>
<reference evidence="1 2" key="1">
    <citation type="submission" date="2013-05" db="EMBL/GenBank/DDBJ databases">
        <authorList>
            <person name="Harkins D.M."/>
            <person name="Durkin A.S."/>
            <person name="Brinkac L.M."/>
            <person name="Haft D.H."/>
            <person name="Selengut J.D."/>
            <person name="Sanka R."/>
            <person name="DePew J."/>
            <person name="Purushe J."/>
            <person name="Hartskeerl R.A."/>
            <person name="Ahmed A."/>
            <person name="van der Linden H."/>
            <person name="Goris M.G.A."/>
            <person name="Vinetz J.M."/>
            <person name="Sutton G.G."/>
            <person name="Nierman W.C."/>
            <person name="Fouts D.E."/>
        </authorList>
    </citation>
    <scope>NUCLEOTIDE SEQUENCE [LARGE SCALE GENOMIC DNA]</scope>
    <source>
        <strain evidence="1 2">CZ214</strain>
    </source>
</reference>
<comment type="caution">
    <text evidence="1">The sequence shown here is derived from an EMBL/GenBank/DDBJ whole genome shotgun (WGS) entry which is preliminary data.</text>
</comment>
<proteinExistence type="predicted"/>
<dbReference type="EMBL" id="AKWY02000004">
    <property type="protein sequence ID" value="EQA73543.1"/>
    <property type="molecule type" value="Genomic_DNA"/>
</dbReference>
<organism evidence="1 2">
    <name type="scientific">Leptospira noguchii serovar Panama str. CZ214</name>
    <dbReference type="NCBI Taxonomy" id="1001595"/>
    <lineage>
        <taxon>Bacteria</taxon>
        <taxon>Pseudomonadati</taxon>
        <taxon>Spirochaetota</taxon>
        <taxon>Spirochaetia</taxon>
        <taxon>Leptospirales</taxon>
        <taxon>Leptospiraceae</taxon>
        <taxon>Leptospira</taxon>
    </lineage>
</organism>
<name>T0FJG5_9LEPT</name>
<gene>
    <name evidence="1" type="ORF">LEP1GSC059_0507</name>
</gene>
<accession>T0FJG5</accession>